<keyword evidence="4" id="KW-0547">Nucleotide-binding</keyword>
<dbReference type="AlphaFoldDB" id="A0A5B7BMC6"/>
<proteinExistence type="inferred from homology"/>
<evidence type="ECO:0000256" key="6">
    <source>
        <dbReference type="ARBA" id="ARBA00023239"/>
    </source>
</evidence>
<dbReference type="Gene3D" id="3.90.228.20">
    <property type="match status" value="1"/>
</dbReference>
<dbReference type="GO" id="GO:0005524">
    <property type="term" value="F:ATP binding"/>
    <property type="evidence" value="ECO:0007669"/>
    <property type="project" value="UniProtKB-KW"/>
</dbReference>
<dbReference type="GO" id="GO:0004612">
    <property type="term" value="F:phosphoenolpyruvate carboxykinase (ATP) activity"/>
    <property type="evidence" value="ECO:0007669"/>
    <property type="project" value="UniProtKB-EC"/>
</dbReference>
<evidence type="ECO:0000256" key="5">
    <source>
        <dbReference type="ARBA" id="ARBA00022840"/>
    </source>
</evidence>
<dbReference type="GO" id="GO:0006094">
    <property type="term" value="P:gluconeogenesis"/>
    <property type="evidence" value="ECO:0007669"/>
    <property type="project" value="UniProtKB-UniPathway"/>
</dbReference>
<keyword evidence="6" id="KW-0456">Lyase</keyword>
<evidence type="ECO:0000313" key="8">
    <source>
        <dbReference type="EMBL" id="MPA69458.1"/>
    </source>
</evidence>
<dbReference type="Pfam" id="PF01293">
    <property type="entry name" value="PEPCK_ATP"/>
    <property type="match status" value="1"/>
</dbReference>
<evidence type="ECO:0000256" key="3">
    <source>
        <dbReference type="ARBA" id="ARBA00012363"/>
    </source>
</evidence>
<evidence type="ECO:0000256" key="2">
    <source>
        <dbReference type="ARBA" id="ARBA00006052"/>
    </source>
</evidence>
<organism evidence="8">
    <name type="scientific">Davidia involucrata</name>
    <name type="common">Dove tree</name>
    <dbReference type="NCBI Taxonomy" id="16924"/>
    <lineage>
        <taxon>Eukaryota</taxon>
        <taxon>Viridiplantae</taxon>
        <taxon>Streptophyta</taxon>
        <taxon>Embryophyta</taxon>
        <taxon>Tracheophyta</taxon>
        <taxon>Spermatophyta</taxon>
        <taxon>Magnoliopsida</taxon>
        <taxon>eudicotyledons</taxon>
        <taxon>Gunneridae</taxon>
        <taxon>Pentapetalae</taxon>
        <taxon>asterids</taxon>
        <taxon>Cornales</taxon>
        <taxon>Nyssaceae</taxon>
        <taxon>Davidia</taxon>
    </lineage>
</organism>
<dbReference type="InterPro" id="IPR008210">
    <property type="entry name" value="PEP_carboxykinase_N"/>
</dbReference>
<comment type="catalytic activity">
    <reaction evidence="7">
        <text>oxaloacetate + ATP = phosphoenolpyruvate + ADP + CO2</text>
        <dbReference type="Rhea" id="RHEA:18617"/>
        <dbReference type="ChEBI" id="CHEBI:16452"/>
        <dbReference type="ChEBI" id="CHEBI:16526"/>
        <dbReference type="ChEBI" id="CHEBI:30616"/>
        <dbReference type="ChEBI" id="CHEBI:58702"/>
        <dbReference type="ChEBI" id="CHEBI:456216"/>
        <dbReference type="EC" id="4.1.1.49"/>
    </reaction>
</comment>
<comment type="pathway">
    <text evidence="1">Carbohydrate biosynthesis; gluconeogenesis.</text>
</comment>
<dbReference type="SUPFAM" id="SSF68923">
    <property type="entry name" value="PEP carboxykinase N-terminal domain"/>
    <property type="match status" value="1"/>
</dbReference>
<dbReference type="InterPro" id="IPR001272">
    <property type="entry name" value="PEP_carboxykinase_ATP"/>
</dbReference>
<evidence type="ECO:0000256" key="4">
    <source>
        <dbReference type="ARBA" id="ARBA00022741"/>
    </source>
</evidence>
<protein>
    <recommendedName>
        <fullName evidence="3">phosphoenolpyruvate carboxykinase (ATP)</fullName>
        <ecNumber evidence="3">4.1.1.49</ecNumber>
    </recommendedName>
</protein>
<dbReference type="UniPathway" id="UPA00138"/>
<dbReference type="SUPFAM" id="SSF53795">
    <property type="entry name" value="PEP carboxykinase-like"/>
    <property type="match status" value="1"/>
</dbReference>
<dbReference type="FunFam" id="3.40.449.10:FF:000008">
    <property type="entry name" value="D111/G-patch domain-containing protein"/>
    <property type="match status" value="1"/>
</dbReference>
<dbReference type="GO" id="GO:0005829">
    <property type="term" value="C:cytosol"/>
    <property type="evidence" value="ECO:0007669"/>
    <property type="project" value="TreeGrafter"/>
</dbReference>
<dbReference type="InterPro" id="IPR013035">
    <property type="entry name" value="PEP_carboxykinase_C"/>
</dbReference>
<evidence type="ECO:0000256" key="1">
    <source>
        <dbReference type="ARBA" id="ARBA00004742"/>
    </source>
</evidence>
<sequence>MRNLLLLKRFINASIARSSTSNHSIAAAAASATNSSPPFSLSSRRYAVSATLVEEEAETVVFPREAPGISYGLNWALAWKGVIVKDKAFRNLKPSELQQKGANFAESLSGLPLHVRGSVLGGSSEISKAQFSKLLKQVVTHISSISDIFVHDGAIGSSPKCDAKVRVISDSPSAVLSLSSVLWRSPTRAVSHDSCPLTVYVATSISPSAGDVLGLGAQGKNGFIAADIERSSLILCGKAFTDANGIKEALAALSGPTISSRGGLPLSAGLIASGDSVFLLFAPEDTIQSCSNMLVSADASVILSAQGVSPLFQTGKSGGLHLLKLPDAVIFVSSDSSGTIPSASKLSPGQAAYHFLAGYWNGKFMPAYSKGFSSADPLELAKGLLSKLKDNQISSFLINVNEGEKQTTGKDLVKLVESTLSKKIPPFEPKGGELQGKYKSFLSSKFQELPEEFSF</sequence>
<gene>
    <name evidence="8" type="ORF">Din_038899</name>
</gene>
<dbReference type="PANTHER" id="PTHR30031:SF2">
    <property type="entry name" value="PHOSPHOENOLPYRUVATE CARBOXYKINASE (ATP)"/>
    <property type="match status" value="1"/>
</dbReference>
<evidence type="ECO:0000256" key="7">
    <source>
        <dbReference type="ARBA" id="ARBA00047371"/>
    </source>
</evidence>
<dbReference type="PANTHER" id="PTHR30031">
    <property type="entry name" value="PHOSPHOENOLPYRUVATE CARBOXYKINASE ATP"/>
    <property type="match status" value="1"/>
</dbReference>
<comment type="similarity">
    <text evidence="2">Belongs to the phosphoenolpyruvate carboxykinase (ATP) family.</text>
</comment>
<dbReference type="EC" id="4.1.1.49" evidence="3"/>
<name>A0A5B7BMC6_DAVIN</name>
<dbReference type="Gene3D" id="3.40.449.10">
    <property type="entry name" value="Phosphoenolpyruvate Carboxykinase, domain 1"/>
    <property type="match status" value="1"/>
</dbReference>
<reference evidence="8" key="1">
    <citation type="submission" date="2019-08" db="EMBL/GenBank/DDBJ databases">
        <title>Reference gene set and small RNA set construction with multiple tissues from Davidia involucrata Baill.</title>
        <authorList>
            <person name="Yang H."/>
            <person name="Zhou C."/>
            <person name="Li G."/>
            <person name="Wang J."/>
            <person name="Gao P."/>
            <person name="Wang M."/>
            <person name="Wang R."/>
            <person name="Zhao Y."/>
        </authorList>
    </citation>
    <scope>NUCLEOTIDE SEQUENCE</scope>
    <source>
        <tissue evidence="8">Mixed with DoveR01_LX</tissue>
    </source>
</reference>
<keyword evidence="5" id="KW-0067">ATP-binding</keyword>
<dbReference type="EMBL" id="GHES01038899">
    <property type="protein sequence ID" value="MPA69458.1"/>
    <property type="molecule type" value="Transcribed_RNA"/>
</dbReference>
<accession>A0A5B7BMC6</accession>